<sequence length="101" mass="11323">MKLPTKIELISCCILLSIGLFMLWYFPAHSNAGWYSIVLGITFGLFPGPQLKAKFEPNNEKTTQLHHATVTGREKPLSWWASPFPWGLAVLMLALVFAFTA</sequence>
<evidence type="ECO:0008006" key="4">
    <source>
        <dbReference type="Google" id="ProtNLM"/>
    </source>
</evidence>
<dbReference type="Proteomes" id="UP001257909">
    <property type="component" value="Unassembled WGS sequence"/>
</dbReference>
<organism evidence="2 3">
    <name type="scientific">Rheinheimera soli</name>
    <dbReference type="NCBI Taxonomy" id="443616"/>
    <lineage>
        <taxon>Bacteria</taxon>
        <taxon>Pseudomonadati</taxon>
        <taxon>Pseudomonadota</taxon>
        <taxon>Gammaproteobacteria</taxon>
        <taxon>Chromatiales</taxon>
        <taxon>Chromatiaceae</taxon>
        <taxon>Rheinheimera</taxon>
    </lineage>
</organism>
<evidence type="ECO:0000313" key="3">
    <source>
        <dbReference type="Proteomes" id="UP001257909"/>
    </source>
</evidence>
<name>A0ABU1W5J0_9GAMM</name>
<proteinExistence type="predicted"/>
<feature type="transmembrane region" description="Helical" evidence="1">
    <location>
        <begin position="77"/>
        <end position="99"/>
    </location>
</feature>
<protein>
    <recommendedName>
        <fullName evidence="4">DUF5808 domain-containing protein</fullName>
    </recommendedName>
</protein>
<comment type="caution">
    <text evidence="2">The sequence shown here is derived from an EMBL/GenBank/DDBJ whole genome shotgun (WGS) entry which is preliminary data.</text>
</comment>
<dbReference type="EMBL" id="JAVDWR010000026">
    <property type="protein sequence ID" value="MDR7122988.1"/>
    <property type="molecule type" value="Genomic_DNA"/>
</dbReference>
<evidence type="ECO:0000256" key="1">
    <source>
        <dbReference type="SAM" id="Phobius"/>
    </source>
</evidence>
<feature type="transmembrane region" description="Helical" evidence="1">
    <location>
        <begin position="7"/>
        <end position="26"/>
    </location>
</feature>
<gene>
    <name evidence="2" type="ORF">J2W69_003971</name>
</gene>
<keyword evidence="3" id="KW-1185">Reference proteome</keyword>
<accession>A0ABU1W5J0</accession>
<reference evidence="2 3" key="1">
    <citation type="submission" date="2023-07" db="EMBL/GenBank/DDBJ databases">
        <title>Sorghum-associated microbial communities from plants grown in Nebraska, USA.</title>
        <authorList>
            <person name="Schachtman D."/>
        </authorList>
    </citation>
    <scope>NUCLEOTIDE SEQUENCE [LARGE SCALE GENOMIC DNA]</scope>
    <source>
        <strain evidence="2 3">4138</strain>
    </source>
</reference>
<keyword evidence="1" id="KW-0812">Transmembrane</keyword>
<keyword evidence="1" id="KW-1133">Transmembrane helix</keyword>
<dbReference type="RefSeq" id="WP_310281713.1">
    <property type="nucleotide sequence ID" value="NZ_JAVDWR010000026.1"/>
</dbReference>
<evidence type="ECO:0000313" key="2">
    <source>
        <dbReference type="EMBL" id="MDR7122988.1"/>
    </source>
</evidence>
<keyword evidence="1" id="KW-0472">Membrane</keyword>